<gene>
    <name evidence="1" type="ORF">NQZ67_16055</name>
</gene>
<dbReference type="RefSeq" id="WP_257447785.1">
    <property type="nucleotide sequence ID" value="NZ_JANIPJ010000011.1"/>
</dbReference>
<organism evidence="1 2">
    <name type="scientific">Paenibacillus soyae</name>
    <dbReference type="NCBI Taxonomy" id="2969249"/>
    <lineage>
        <taxon>Bacteria</taxon>
        <taxon>Bacillati</taxon>
        <taxon>Bacillota</taxon>
        <taxon>Bacilli</taxon>
        <taxon>Bacillales</taxon>
        <taxon>Paenibacillaceae</taxon>
        <taxon>Paenibacillus</taxon>
    </lineage>
</organism>
<evidence type="ECO:0000313" key="1">
    <source>
        <dbReference type="EMBL" id="MCR2805401.1"/>
    </source>
</evidence>
<proteinExistence type="predicted"/>
<name>A0A9X2S9Q6_9BACL</name>
<comment type="caution">
    <text evidence="1">The sequence shown here is derived from an EMBL/GenBank/DDBJ whole genome shotgun (WGS) entry which is preliminary data.</text>
</comment>
<keyword evidence="2" id="KW-1185">Reference proteome</keyword>
<reference evidence="1" key="1">
    <citation type="submission" date="2022-08" db="EMBL/GenBank/DDBJ databases">
        <title>The genomic sequence of strain Paenibacillus sp. SCIV0701.</title>
        <authorList>
            <person name="Zhao H."/>
        </authorList>
    </citation>
    <scope>NUCLEOTIDE SEQUENCE</scope>
    <source>
        <strain evidence="1">SCIV0701</strain>
    </source>
</reference>
<dbReference type="Proteomes" id="UP001141950">
    <property type="component" value="Unassembled WGS sequence"/>
</dbReference>
<dbReference type="AlphaFoldDB" id="A0A9X2S9Q6"/>
<evidence type="ECO:0000313" key="2">
    <source>
        <dbReference type="Proteomes" id="UP001141950"/>
    </source>
</evidence>
<dbReference type="EMBL" id="JANIPJ010000011">
    <property type="protein sequence ID" value="MCR2805401.1"/>
    <property type="molecule type" value="Genomic_DNA"/>
</dbReference>
<protein>
    <submittedName>
        <fullName evidence="1">Uncharacterized protein</fullName>
    </submittedName>
</protein>
<accession>A0A9X2S9Q6</accession>
<sequence length="238" mass="27536">MKNFSEVKNRISGVFWYNMLLNGGDIEIEEIENKKLRITGFTLYSMQVAYLLVAASCIESVDFQCCETNQAFQLSKTQINKGNNKYKIVERKIDKKRFSPIKGYNISFTTTLDSYSFLDLLHHQSIRDSLYTPNYKRFVDFILLHLAFTLFDLTPKEQKIYVAETGSNLTLKQVFNHKIFWGSIDTCDSCNQLISSYEENNIEECPNQVSGVFCDDCYSRHLEKCNCCKVAYQVSTTP</sequence>